<gene>
    <name evidence="8" type="primary">fmt</name>
    <name evidence="11" type="ORF">CLV38_10218</name>
</gene>
<dbReference type="EC" id="2.1.2.9" evidence="3 8"/>
<dbReference type="CDD" id="cd08646">
    <property type="entry name" value="FMT_core_Met-tRNA-FMT_N"/>
    <property type="match status" value="1"/>
</dbReference>
<dbReference type="FunFam" id="3.40.50.170:FF:000004">
    <property type="entry name" value="Methionyl-tRNA formyltransferase"/>
    <property type="match status" value="1"/>
</dbReference>
<evidence type="ECO:0000259" key="9">
    <source>
        <dbReference type="Pfam" id="PF00551"/>
    </source>
</evidence>
<dbReference type="OrthoDB" id="9802815at2"/>
<dbReference type="NCBIfam" id="TIGR00460">
    <property type="entry name" value="fmt"/>
    <property type="match status" value="1"/>
</dbReference>
<evidence type="ECO:0000313" key="11">
    <source>
        <dbReference type="EMBL" id="PRY83837.1"/>
    </source>
</evidence>
<dbReference type="InterPro" id="IPR001555">
    <property type="entry name" value="GART_AS"/>
</dbReference>
<dbReference type="Proteomes" id="UP000238205">
    <property type="component" value="Unassembled WGS sequence"/>
</dbReference>
<feature type="domain" description="Formyl transferase N-terminal" evidence="9">
    <location>
        <begin position="3"/>
        <end position="182"/>
    </location>
</feature>
<feature type="binding site" evidence="8">
    <location>
        <begin position="111"/>
        <end position="114"/>
    </location>
    <ligand>
        <name>(6S)-5,6,7,8-tetrahydrofolate</name>
        <dbReference type="ChEBI" id="CHEBI:57453"/>
    </ligand>
</feature>
<dbReference type="SUPFAM" id="SSF53328">
    <property type="entry name" value="Formyltransferase"/>
    <property type="match status" value="1"/>
</dbReference>
<dbReference type="CDD" id="cd08704">
    <property type="entry name" value="Met_tRNA_FMT_C"/>
    <property type="match status" value="1"/>
</dbReference>
<dbReference type="PANTHER" id="PTHR11138:SF5">
    <property type="entry name" value="METHIONYL-TRNA FORMYLTRANSFERASE, MITOCHONDRIAL"/>
    <property type="match status" value="1"/>
</dbReference>
<protein>
    <recommendedName>
        <fullName evidence="4 8">Methionyl-tRNA formyltransferase</fullName>
        <ecNumber evidence="3 8">2.1.2.9</ecNumber>
    </recommendedName>
</protein>
<dbReference type="PROSITE" id="PS00373">
    <property type="entry name" value="GART"/>
    <property type="match status" value="1"/>
</dbReference>
<dbReference type="SUPFAM" id="SSF50486">
    <property type="entry name" value="FMT C-terminal domain-like"/>
    <property type="match status" value="1"/>
</dbReference>
<dbReference type="FunFam" id="3.40.50.12230:FF:000001">
    <property type="entry name" value="Methionyl-tRNA formyltransferase"/>
    <property type="match status" value="1"/>
</dbReference>
<dbReference type="AlphaFoldDB" id="A0A2T0WAX0"/>
<evidence type="ECO:0000259" key="10">
    <source>
        <dbReference type="Pfam" id="PF02911"/>
    </source>
</evidence>
<organism evidence="11 12">
    <name type="scientific">Alkalibacterium olivapovliticus</name>
    <dbReference type="NCBI Taxonomy" id="99907"/>
    <lineage>
        <taxon>Bacteria</taxon>
        <taxon>Bacillati</taxon>
        <taxon>Bacillota</taxon>
        <taxon>Bacilli</taxon>
        <taxon>Lactobacillales</taxon>
        <taxon>Carnobacteriaceae</taxon>
        <taxon>Alkalibacterium</taxon>
    </lineage>
</organism>
<dbReference type="GO" id="GO:0004479">
    <property type="term" value="F:methionyl-tRNA formyltransferase activity"/>
    <property type="evidence" value="ECO:0007669"/>
    <property type="project" value="UniProtKB-UniRule"/>
</dbReference>
<dbReference type="GO" id="GO:0005829">
    <property type="term" value="C:cytosol"/>
    <property type="evidence" value="ECO:0007669"/>
    <property type="project" value="TreeGrafter"/>
</dbReference>
<evidence type="ECO:0000256" key="2">
    <source>
        <dbReference type="ARBA" id="ARBA00010699"/>
    </source>
</evidence>
<sequence length="321" mass="35816">MPKIVFMGTPEFSVPILEGLIQEDDYQVIAVVTQPDRKVGRKKKLTAPPVKQKALEYDIPVLQPERLSGSPELDQIIEMAPDLLITAAYGQYVPTRLLNAPPYKAINVHASLLPKYRGAAPIHYALIEGEKETGVTIMYMEKEMDAGNIISQRSILIDQTDTVGTLFDKLSLVGKDLLIETLPAIFSRTNQSVEQNVADVTVAPMISPEEEKIDWQTRADKIEAKVRGMNPFPGAYTMLNGKRFKIWLAEAIEAQNNQQPGTIVKLTNKEMWVQCGEATILSLLLVQPFGKPKMAIEDYLPGAINHLTEGVKFEESENERE</sequence>
<keyword evidence="12" id="KW-1185">Reference proteome</keyword>
<evidence type="ECO:0000256" key="1">
    <source>
        <dbReference type="ARBA" id="ARBA00002606"/>
    </source>
</evidence>
<name>A0A2T0WAX0_9LACT</name>
<feature type="domain" description="Formyl transferase C-terminal" evidence="10">
    <location>
        <begin position="206"/>
        <end position="302"/>
    </location>
</feature>
<dbReference type="HAMAP" id="MF_00182">
    <property type="entry name" value="Formyl_trans"/>
    <property type="match status" value="1"/>
</dbReference>
<dbReference type="InterPro" id="IPR037022">
    <property type="entry name" value="Formyl_trans_C_sf"/>
</dbReference>
<dbReference type="Pfam" id="PF00551">
    <property type="entry name" value="Formyl_trans_N"/>
    <property type="match status" value="1"/>
</dbReference>
<accession>A0A2T0WAX0</accession>
<dbReference type="InterPro" id="IPR041711">
    <property type="entry name" value="Met-tRNA-FMT_N"/>
</dbReference>
<evidence type="ECO:0000256" key="3">
    <source>
        <dbReference type="ARBA" id="ARBA00012261"/>
    </source>
</evidence>
<dbReference type="Pfam" id="PF02911">
    <property type="entry name" value="Formyl_trans_C"/>
    <property type="match status" value="1"/>
</dbReference>
<dbReference type="InterPro" id="IPR005793">
    <property type="entry name" value="Formyl_trans_C"/>
</dbReference>
<evidence type="ECO:0000256" key="8">
    <source>
        <dbReference type="HAMAP-Rule" id="MF_00182"/>
    </source>
</evidence>
<evidence type="ECO:0000256" key="4">
    <source>
        <dbReference type="ARBA" id="ARBA00016014"/>
    </source>
</evidence>
<proteinExistence type="inferred from homology"/>
<dbReference type="InterPro" id="IPR011034">
    <property type="entry name" value="Formyl_transferase-like_C_sf"/>
</dbReference>
<evidence type="ECO:0000256" key="6">
    <source>
        <dbReference type="ARBA" id="ARBA00022917"/>
    </source>
</evidence>
<keyword evidence="6 8" id="KW-0648">Protein biosynthesis</keyword>
<keyword evidence="5 8" id="KW-0808">Transferase</keyword>
<evidence type="ECO:0000313" key="12">
    <source>
        <dbReference type="Proteomes" id="UP000238205"/>
    </source>
</evidence>
<comment type="similarity">
    <text evidence="2 8">Belongs to the Fmt family.</text>
</comment>
<dbReference type="InterPro" id="IPR044135">
    <property type="entry name" value="Met-tRNA-FMT_C"/>
</dbReference>
<dbReference type="Gene3D" id="3.40.50.170">
    <property type="entry name" value="Formyl transferase, N-terminal domain"/>
    <property type="match status" value="1"/>
</dbReference>
<dbReference type="EMBL" id="PVTO01000002">
    <property type="protein sequence ID" value="PRY83837.1"/>
    <property type="molecule type" value="Genomic_DNA"/>
</dbReference>
<reference evidence="11 12" key="1">
    <citation type="submission" date="2018-03" db="EMBL/GenBank/DDBJ databases">
        <title>Genomic Encyclopedia of Archaeal and Bacterial Type Strains, Phase II (KMG-II): from individual species to whole genera.</title>
        <authorList>
            <person name="Goeker M."/>
        </authorList>
    </citation>
    <scope>NUCLEOTIDE SEQUENCE [LARGE SCALE GENOMIC DNA]</scope>
    <source>
        <strain evidence="11 12">DSM 13175</strain>
    </source>
</reference>
<evidence type="ECO:0000256" key="5">
    <source>
        <dbReference type="ARBA" id="ARBA00022679"/>
    </source>
</evidence>
<dbReference type="InterPro" id="IPR002376">
    <property type="entry name" value="Formyl_transf_N"/>
</dbReference>
<comment type="caution">
    <text evidence="11">The sequence shown here is derived from an EMBL/GenBank/DDBJ whole genome shotgun (WGS) entry which is preliminary data.</text>
</comment>
<dbReference type="PANTHER" id="PTHR11138">
    <property type="entry name" value="METHIONYL-TRNA FORMYLTRANSFERASE"/>
    <property type="match status" value="1"/>
</dbReference>
<dbReference type="RefSeq" id="WP_106190394.1">
    <property type="nucleotide sequence ID" value="NZ_PVTO01000002.1"/>
</dbReference>
<dbReference type="Gene3D" id="3.10.25.10">
    <property type="entry name" value="Formyl transferase, C-terminal domain"/>
    <property type="match status" value="1"/>
</dbReference>
<dbReference type="InterPro" id="IPR036477">
    <property type="entry name" value="Formyl_transf_N_sf"/>
</dbReference>
<evidence type="ECO:0000256" key="7">
    <source>
        <dbReference type="ARBA" id="ARBA00048558"/>
    </source>
</evidence>
<comment type="catalytic activity">
    <reaction evidence="7 8">
        <text>L-methionyl-tRNA(fMet) + (6R)-10-formyltetrahydrofolate = N-formyl-L-methionyl-tRNA(fMet) + (6S)-5,6,7,8-tetrahydrofolate + H(+)</text>
        <dbReference type="Rhea" id="RHEA:24380"/>
        <dbReference type="Rhea" id="RHEA-COMP:9952"/>
        <dbReference type="Rhea" id="RHEA-COMP:9953"/>
        <dbReference type="ChEBI" id="CHEBI:15378"/>
        <dbReference type="ChEBI" id="CHEBI:57453"/>
        <dbReference type="ChEBI" id="CHEBI:78530"/>
        <dbReference type="ChEBI" id="CHEBI:78844"/>
        <dbReference type="ChEBI" id="CHEBI:195366"/>
        <dbReference type="EC" id="2.1.2.9"/>
    </reaction>
</comment>
<dbReference type="InterPro" id="IPR005794">
    <property type="entry name" value="Fmt"/>
</dbReference>
<comment type="function">
    <text evidence="1 8">Attaches a formyl group to the free amino group of methionyl-tRNA(fMet). The formyl group appears to play a dual role in the initiator identity of N-formylmethionyl-tRNA by promoting its recognition by IF2 and preventing the misappropriation of this tRNA by the elongation apparatus.</text>
</comment>